<evidence type="ECO:0000313" key="1">
    <source>
        <dbReference type="EMBL" id="KZP13332.1"/>
    </source>
</evidence>
<dbReference type="EMBL" id="KV417634">
    <property type="protein sequence ID" value="KZP13332.1"/>
    <property type="molecule type" value="Genomic_DNA"/>
</dbReference>
<proteinExistence type="predicted"/>
<evidence type="ECO:0000313" key="2">
    <source>
        <dbReference type="Proteomes" id="UP000076532"/>
    </source>
</evidence>
<protein>
    <submittedName>
        <fullName evidence="1">Uncharacterized protein</fullName>
    </submittedName>
</protein>
<keyword evidence="2" id="KW-1185">Reference proteome</keyword>
<gene>
    <name evidence="1" type="ORF">FIBSPDRAFT_960619</name>
</gene>
<reference evidence="1 2" key="1">
    <citation type="journal article" date="2016" name="Mol. Biol. Evol.">
        <title>Comparative Genomics of Early-Diverging Mushroom-Forming Fungi Provides Insights into the Origins of Lignocellulose Decay Capabilities.</title>
        <authorList>
            <person name="Nagy L.G."/>
            <person name="Riley R."/>
            <person name="Tritt A."/>
            <person name="Adam C."/>
            <person name="Daum C."/>
            <person name="Floudas D."/>
            <person name="Sun H."/>
            <person name="Yadav J.S."/>
            <person name="Pangilinan J."/>
            <person name="Larsson K.H."/>
            <person name="Matsuura K."/>
            <person name="Barry K."/>
            <person name="Labutti K."/>
            <person name="Kuo R."/>
            <person name="Ohm R.A."/>
            <person name="Bhattacharya S.S."/>
            <person name="Shirouzu T."/>
            <person name="Yoshinaga Y."/>
            <person name="Martin F.M."/>
            <person name="Grigoriev I.V."/>
            <person name="Hibbett D.S."/>
        </authorList>
    </citation>
    <scope>NUCLEOTIDE SEQUENCE [LARGE SCALE GENOMIC DNA]</scope>
    <source>
        <strain evidence="1 2">CBS 109695</strain>
    </source>
</reference>
<organism evidence="1 2">
    <name type="scientific">Athelia psychrophila</name>
    <dbReference type="NCBI Taxonomy" id="1759441"/>
    <lineage>
        <taxon>Eukaryota</taxon>
        <taxon>Fungi</taxon>
        <taxon>Dikarya</taxon>
        <taxon>Basidiomycota</taxon>
        <taxon>Agaricomycotina</taxon>
        <taxon>Agaricomycetes</taxon>
        <taxon>Agaricomycetidae</taxon>
        <taxon>Atheliales</taxon>
        <taxon>Atheliaceae</taxon>
        <taxon>Athelia</taxon>
    </lineage>
</organism>
<dbReference type="AlphaFoldDB" id="A0A166C663"/>
<name>A0A166C663_9AGAM</name>
<sequence length="364" mass="40124">MPSGSGGDAKGSSPPPEQLYPLVAEVYRTFGPLLDATTKAPLFNDRAYKDANNALKLIQAGLLSDPLDVPLYYQIAVDKQHANLPIYRCARGTNNAEGGVHHSGRRRLPISGGSARHTNARLCDFMLMHNLEVGTYNRSGTVFAGHYDVWLTNREQSLLEEIQDLIPDSTLLAGWVNGDLYTPAGETVGILRVPDVTRAAAEIQSYSSVIDKTAPRNHDFLAKHQGTKYAVIAVHTIDEKVFFKHLMDTRLDIGLSGATPHWKLAVSLWNQNANSGTIFYKLSEHLQAYYLKWKKGVNEKVSVAQVATEIRRLEGKHRNFERSAAAPAVAERQMPGVLQLCGLLPELPSASESSLYEPIIPRNS</sequence>
<dbReference type="OrthoDB" id="1920326at2759"/>
<accession>A0A166C663</accession>
<dbReference type="Proteomes" id="UP000076532">
    <property type="component" value="Unassembled WGS sequence"/>
</dbReference>